<dbReference type="Proteomes" id="UP000053989">
    <property type="component" value="Unassembled WGS sequence"/>
</dbReference>
<protein>
    <submittedName>
        <fullName evidence="2">Uncharacterized protein</fullName>
    </submittedName>
</protein>
<gene>
    <name evidence="2" type="ORF">SCLCIDRAFT_120770</name>
</gene>
<dbReference type="InParanoid" id="A0A0C3DMU6"/>
<evidence type="ECO:0000313" key="2">
    <source>
        <dbReference type="EMBL" id="KIM61970.1"/>
    </source>
</evidence>
<dbReference type="AlphaFoldDB" id="A0A0C3DMU6"/>
<dbReference type="EMBL" id="KN822046">
    <property type="protein sequence ID" value="KIM61970.1"/>
    <property type="molecule type" value="Genomic_DNA"/>
</dbReference>
<dbReference type="HOGENOM" id="CLU_1806827_0_0_1"/>
<name>A0A0C3DMU6_9AGAM</name>
<organism evidence="2 3">
    <name type="scientific">Scleroderma citrinum Foug A</name>
    <dbReference type="NCBI Taxonomy" id="1036808"/>
    <lineage>
        <taxon>Eukaryota</taxon>
        <taxon>Fungi</taxon>
        <taxon>Dikarya</taxon>
        <taxon>Basidiomycota</taxon>
        <taxon>Agaricomycotina</taxon>
        <taxon>Agaricomycetes</taxon>
        <taxon>Agaricomycetidae</taxon>
        <taxon>Boletales</taxon>
        <taxon>Sclerodermatineae</taxon>
        <taxon>Sclerodermataceae</taxon>
        <taxon>Scleroderma</taxon>
    </lineage>
</organism>
<feature type="region of interest" description="Disordered" evidence="1">
    <location>
        <begin position="59"/>
        <end position="80"/>
    </location>
</feature>
<evidence type="ECO:0000313" key="3">
    <source>
        <dbReference type="Proteomes" id="UP000053989"/>
    </source>
</evidence>
<keyword evidence="3" id="KW-1185">Reference proteome</keyword>
<evidence type="ECO:0000256" key="1">
    <source>
        <dbReference type="SAM" id="MobiDB-lite"/>
    </source>
</evidence>
<accession>A0A0C3DMU6</accession>
<reference evidence="3" key="2">
    <citation type="submission" date="2015-01" db="EMBL/GenBank/DDBJ databases">
        <title>Evolutionary Origins and Diversification of the Mycorrhizal Mutualists.</title>
        <authorList>
            <consortium name="DOE Joint Genome Institute"/>
            <consortium name="Mycorrhizal Genomics Consortium"/>
            <person name="Kohler A."/>
            <person name="Kuo A."/>
            <person name="Nagy L.G."/>
            <person name="Floudas D."/>
            <person name="Copeland A."/>
            <person name="Barry K.W."/>
            <person name="Cichocki N."/>
            <person name="Veneault-Fourrey C."/>
            <person name="LaButti K."/>
            <person name="Lindquist E.A."/>
            <person name="Lipzen A."/>
            <person name="Lundell T."/>
            <person name="Morin E."/>
            <person name="Murat C."/>
            <person name="Riley R."/>
            <person name="Ohm R."/>
            <person name="Sun H."/>
            <person name="Tunlid A."/>
            <person name="Henrissat B."/>
            <person name="Grigoriev I.V."/>
            <person name="Hibbett D.S."/>
            <person name="Martin F."/>
        </authorList>
    </citation>
    <scope>NUCLEOTIDE SEQUENCE [LARGE SCALE GENOMIC DNA]</scope>
    <source>
        <strain evidence="3">Foug A</strain>
    </source>
</reference>
<reference evidence="2 3" key="1">
    <citation type="submission" date="2014-04" db="EMBL/GenBank/DDBJ databases">
        <authorList>
            <consortium name="DOE Joint Genome Institute"/>
            <person name="Kuo A."/>
            <person name="Kohler A."/>
            <person name="Nagy L.G."/>
            <person name="Floudas D."/>
            <person name="Copeland A."/>
            <person name="Barry K.W."/>
            <person name="Cichocki N."/>
            <person name="Veneault-Fourrey C."/>
            <person name="LaButti K."/>
            <person name="Lindquist E.A."/>
            <person name="Lipzen A."/>
            <person name="Lundell T."/>
            <person name="Morin E."/>
            <person name="Murat C."/>
            <person name="Sun H."/>
            <person name="Tunlid A."/>
            <person name="Henrissat B."/>
            <person name="Grigoriev I.V."/>
            <person name="Hibbett D.S."/>
            <person name="Martin F."/>
            <person name="Nordberg H.P."/>
            <person name="Cantor M.N."/>
            <person name="Hua S.X."/>
        </authorList>
    </citation>
    <scope>NUCLEOTIDE SEQUENCE [LARGE SCALE GENOMIC DNA]</scope>
    <source>
        <strain evidence="2 3">Foug A</strain>
    </source>
</reference>
<sequence length="171" mass="19667">MLNTVPARDRKFITTLGEDLHLSVTWDEYDEDDQNLITLRLPGESQQVPFDLDNGEAAVEEEGGEGGEWEDVPDQEDEDEEARCAIDRVLKKYEKAKVVDDDEGGGFDARYEDSIKEKMAEWKRSYYKVCGARYGHIFLVIMKGSRRNSRCMITLTRCTHWYIGMRKVSSG</sequence>
<dbReference type="OrthoDB" id="2660027at2759"/>
<proteinExistence type="predicted"/>
<dbReference type="STRING" id="1036808.A0A0C3DMU6"/>